<dbReference type="EMBL" id="CP000155">
    <property type="protein sequence ID" value="ABC31369.1"/>
    <property type="molecule type" value="Genomic_DNA"/>
</dbReference>
<evidence type="ECO:0000259" key="1">
    <source>
        <dbReference type="Pfam" id="PF14243"/>
    </source>
</evidence>
<dbReference type="InterPro" id="IPR025643">
    <property type="entry name" value="R2K_3"/>
</dbReference>
<name>Q2SDA5_HAHCH</name>
<dbReference type="RefSeq" id="WP_011398434.1">
    <property type="nucleotide sequence ID" value="NC_007645.1"/>
</dbReference>
<proteinExistence type="predicted"/>
<organism evidence="2 3">
    <name type="scientific">Hahella chejuensis (strain KCTC 2396)</name>
    <dbReference type="NCBI Taxonomy" id="349521"/>
    <lineage>
        <taxon>Bacteria</taxon>
        <taxon>Pseudomonadati</taxon>
        <taxon>Pseudomonadota</taxon>
        <taxon>Gammaproteobacteria</taxon>
        <taxon>Oceanospirillales</taxon>
        <taxon>Hahellaceae</taxon>
        <taxon>Hahella</taxon>
    </lineage>
</organism>
<sequence>MNKASSDISSNTSANLLWIVQSNLGDSAVIKFTEKMAARWSPAPVFVMDVAACAGALYVLEINGFNSSGFYACDIETIVREVSAYALSGH</sequence>
<dbReference type="HOGENOM" id="CLU_2436694_0_0_6"/>
<accession>Q2SDA5</accession>
<dbReference type="AlphaFoldDB" id="Q2SDA5"/>
<evidence type="ECO:0000313" key="3">
    <source>
        <dbReference type="Proteomes" id="UP000000238"/>
    </source>
</evidence>
<dbReference type="Proteomes" id="UP000000238">
    <property type="component" value="Chromosome"/>
</dbReference>
<keyword evidence="3" id="KW-1185">Reference proteome</keyword>
<dbReference type="KEGG" id="hch:HCH_04670"/>
<gene>
    <name evidence="2" type="ordered locus">HCH_04670</name>
</gene>
<feature type="domain" description="ATP-grasp" evidence="1">
    <location>
        <begin position="27"/>
        <end position="82"/>
    </location>
</feature>
<reference evidence="2 3" key="1">
    <citation type="journal article" date="2005" name="Nucleic Acids Res.">
        <title>Genomic blueprint of Hahella chejuensis, a marine microbe producing an algicidal agent.</title>
        <authorList>
            <person name="Jeong H."/>
            <person name="Yim J.H."/>
            <person name="Lee C."/>
            <person name="Choi S.-H."/>
            <person name="Park Y.K."/>
            <person name="Yoon S.H."/>
            <person name="Hur C.-G."/>
            <person name="Kang H.-Y."/>
            <person name="Kim D."/>
            <person name="Lee H.H."/>
            <person name="Park K.H."/>
            <person name="Park S.-H."/>
            <person name="Park H.-S."/>
            <person name="Lee H.K."/>
            <person name="Oh T.K."/>
            <person name="Kim J.F."/>
        </authorList>
    </citation>
    <scope>NUCLEOTIDE SEQUENCE [LARGE SCALE GENOMIC DNA]</scope>
    <source>
        <strain evidence="2 3">KCTC 2396</strain>
    </source>
</reference>
<dbReference type="OrthoDB" id="641345at2"/>
<evidence type="ECO:0000313" key="2">
    <source>
        <dbReference type="EMBL" id="ABC31369.1"/>
    </source>
</evidence>
<protein>
    <recommendedName>
        <fullName evidence="1">ATP-grasp domain-containing protein</fullName>
    </recommendedName>
</protein>
<dbReference type="Pfam" id="PF14243">
    <property type="entry name" value="R2K_3"/>
    <property type="match status" value="1"/>
</dbReference>